<dbReference type="PROSITE" id="PS00973">
    <property type="entry name" value="USP_2"/>
    <property type="match status" value="1"/>
</dbReference>
<keyword evidence="11" id="KW-0804">Transcription</keyword>
<evidence type="ECO:0000256" key="10">
    <source>
        <dbReference type="ARBA" id="ARBA00023015"/>
    </source>
</evidence>
<evidence type="ECO:0000256" key="11">
    <source>
        <dbReference type="ARBA" id="ARBA00023163"/>
    </source>
</evidence>
<dbReference type="PANTHER" id="PTHR21646:SF33">
    <property type="entry name" value="UBIQUITIN CARBOXYL-TERMINAL HYDROLASE 22"/>
    <property type="match status" value="1"/>
</dbReference>
<feature type="region of interest" description="Disordered" evidence="16">
    <location>
        <begin position="513"/>
        <end position="533"/>
    </location>
</feature>
<evidence type="ECO:0000256" key="7">
    <source>
        <dbReference type="ARBA" id="ARBA00022801"/>
    </source>
</evidence>
<keyword evidence="7 15" id="KW-0378">Hydrolase</keyword>
<dbReference type="PROSITE" id="PS50235">
    <property type="entry name" value="USP_3"/>
    <property type="match status" value="1"/>
</dbReference>
<dbReference type="EMBL" id="JABXBU010002228">
    <property type="protein sequence ID" value="KAF8771980.1"/>
    <property type="molecule type" value="Genomic_DNA"/>
</dbReference>
<comment type="subcellular location">
    <subcellularLocation>
        <location evidence="2">Nucleus</location>
    </subcellularLocation>
</comment>
<dbReference type="EC" id="3.4.19.12" evidence="15"/>
<feature type="compositionally biased region" description="Polar residues" evidence="16">
    <location>
        <begin position="524"/>
        <end position="533"/>
    </location>
</feature>
<keyword evidence="6 15" id="KW-0833">Ubl conjugation pathway</keyword>
<comment type="catalytic activity">
    <reaction evidence="1 15">
        <text>Thiol-dependent hydrolysis of ester, thioester, amide, peptide and isopeptide bonds formed by the C-terminal Gly of ubiquitin (a 76-residue protein attached to proteins as an intracellular targeting signal).</text>
        <dbReference type="EC" id="3.4.19.12"/>
    </reaction>
</comment>
<dbReference type="Pfam" id="PF00443">
    <property type="entry name" value="UCH"/>
    <property type="match status" value="1"/>
</dbReference>
<keyword evidence="5 14" id="KW-0863">Zinc-finger</keyword>
<evidence type="ECO:0000256" key="9">
    <source>
        <dbReference type="ARBA" id="ARBA00022833"/>
    </source>
</evidence>
<keyword evidence="4" id="KW-0479">Metal-binding</keyword>
<comment type="similarity">
    <text evidence="13">Belongs to the peptidase C19 family. UBP8 subfamily.</text>
</comment>
<reference evidence="19" key="1">
    <citation type="journal article" date="2020" name="bioRxiv">
        <title>Chromosome-level reference genome of the European wasp spider Argiope bruennichi: a resource for studies on range expansion and evolutionary adaptation.</title>
        <authorList>
            <person name="Sheffer M.M."/>
            <person name="Hoppe A."/>
            <person name="Krehenwinkel H."/>
            <person name="Uhl G."/>
            <person name="Kuss A.W."/>
            <person name="Jensen L."/>
            <person name="Jensen C."/>
            <person name="Gillespie R.G."/>
            <person name="Hoff K.J."/>
            <person name="Prost S."/>
        </authorList>
    </citation>
    <scope>NUCLEOTIDE SEQUENCE</scope>
</reference>
<evidence type="ECO:0000256" key="2">
    <source>
        <dbReference type="ARBA" id="ARBA00004123"/>
    </source>
</evidence>
<keyword evidence="9" id="KW-0862">Zinc</keyword>
<comment type="caution">
    <text evidence="19">The sequence shown here is derived from an EMBL/GenBank/DDBJ whole genome shotgun (WGS) entry which is preliminary data.</text>
</comment>
<evidence type="ECO:0000256" key="5">
    <source>
        <dbReference type="ARBA" id="ARBA00022771"/>
    </source>
</evidence>
<keyword evidence="3 15" id="KW-0645">Protease</keyword>
<dbReference type="GO" id="GO:0006508">
    <property type="term" value="P:proteolysis"/>
    <property type="evidence" value="ECO:0007669"/>
    <property type="project" value="UniProtKB-KW"/>
</dbReference>
<keyword evidence="8 15" id="KW-0788">Thiol protease</keyword>
<evidence type="ECO:0000259" key="17">
    <source>
        <dbReference type="PROSITE" id="PS50235"/>
    </source>
</evidence>
<keyword evidence="12" id="KW-0539">Nucleus</keyword>
<dbReference type="GO" id="GO:0016579">
    <property type="term" value="P:protein deubiquitination"/>
    <property type="evidence" value="ECO:0007669"/>
    <property type="project" value="InterPro"/>
</dbReference>
<dbReference type="InterPro" id="IPR001607">
    <property type="entry name" value="Znf_UBP"/>
</dbReference>
<evidence type="ECO:0000256" key="6">
    <source>
        <dbReference type="ARBA" id="ARBA00022786"/>
    </source>
</evidence>
<dbReference type="SUPFAM" id="SSF54001">
    <property type="entry name" value="Cysteine proteinases"/>
    <property type="match status" value="1"/>
</dbReference>
<dbReference type="Gene3D" id="3.90.70.10">
    <property type="entry name" value="Cysteine proteinases"/>
    <property type="match status" value="1"/>
</dbReference>
<protein>
    <recommendedName>
        <fullName evidence="15">Ubiquitin carboxyl-terminal hydrolase</fullName>
        <ecNumber evidence="15">3.4.19.12</ecNumber>
    </recommendedName>
</protein>
<accession>A0A8T0EH60</accession>
<evidence type="ECO:0000259" key="18">
    <source>
        <dbReference type="PROSITE" id="PS50271"/>
    </source>
</evidence>
<dbReference type="GO" id="GO:0005634">
    <property type="term" value="C:nucleus"/>
    <property type="evidence" value="ECO:0007669"/>
    <property type="project" value="UniProtKB-SubCell"/>
</dbReference>
<proteinExistence type="inferred from homology"/>
<keyword evidence="10" id="KW-0805">Transcription regulation</keyword>
<dbReference type="InterPro" id="IPR028889">
    <property type="entry name" value="USP"/>
</dbReference>
<dbReference type="SUPFAM" id="SSF57850">
    <property type="entry name" value="RING/U-box"/>
    <property type="match status" value="1"/>
</dbReference>
<dbReference type="InterPro" id="IPR013083">
    <property type="entry name" value="Znf_RING/FYVE/PHD"/>
</dbReference>
<feature type="domain" description="UBP-type" evidence="18">
    <location>
        <begin position="31"/>
        <end position="121"/>
    </location>
</feature>
<evidence type="ECO:0000256" key="15">
    <source>
        <dbReference type="RuleBase" id="RU366025"/>
    </source>
</evidence>
<evidence type="ECO:0000256" key="13">
    <source>
        <dbReference type="ARBA" id="ARBA00038490"/>
    </source>
</evidence>
<evidence type="ECO:0000256" key="12">
    <source>
        <dbReference type="ARBA" id="ARBA00023242"/>
    </source>
</evidence>
<evidence type="ECO:0000256" key="1">
    <source>
        <dbReference type="ARBA" id="ARBA00000707"/>
    </source>
</evidence>
<evidence type="ECO:0000256" key="16">
    <source>
        <dbReference type="SAM" id="MobiDB-lite"/>
    </source>
</evidence>
<organism evidence="19 20">
    <name type="scientific">Argiope bruennichi</name>
    <name type="common">Wasp spider</name>
    <name type="synonym">Aranea bruennichi</name>
    <dbReference type="NCBI Taxonomy" id="94029"/>
    <lineage>
        <taxon>Eukaryota</taxon>
        <taxon>Metazoa</taxon>
        <taxon>Ecdysozoa</taxon>
        <taxon>Arthropoda</taxon>
        <taxon>Chelicerata</taxon>
        <taxon>Arachnida</taxon>
        <taxon>Araneae</taxon>
        <taxon>Araneomorphae</taxon>
        <taxon>Entelegynae</taxon>
        <taxon>Araneoidea</taxon>
        <taxon>Araneidae</taxon>
        <taxon>Argiope</taxon>
    </lineage>
</organism>
<dbReference type="SMART" id="SM00290">
    <property type="entry name" value="ZnF_UBP"/>
    <property type="match status" value="1"/>
</dbReference>
<dbReference type="InterPro" id="IPR001394">
    <property type="entry name" value="Peptidase_C19_UCH"/>
</dbReference>
<dbReference type="OrthoDB" id="47475at2759"/>
<dbReference type="PROSITE" id="PS50271">
    <property type="entry name" value="ZF_UBP"/>
    <property type="match status" value="1"/>
</dbReference>
<dbReference type="AlphaFoldDB" id="A0A8T0EH60"/>
<dbReference type="Gene3D" id="3.30.40.10">
    <property type="entry name" value="Zinc/RING finger domain, C3HC4 (zinc finger)"/>
    <property type="match status" value="1"/>
</dbReference>
<evidence type="ECO:0000256" key="3">
    <source>
        <dbReference type="ARBA" id="ARBA00022670"/>
    </source>
</evidence>
<dbReference type="Pfam" id="PF02148">
    <property type="entry name" value="zf-UBP"/>
    <property type="match status" value="1"/>
</dbReference>
<evidence type="ECO:0000256" key="8">
    <source>
        <dbReference type="ARBA" id="ARBA00022807"/>
    </source>
</evidence>
<keyword evidence="20" id="KW-1185">Reference proteome</keyword>
<dbReference type="InterPro" id="IPR038765">
    <property type="entry name" value="Papain-like_cys_pep_sf"/>
</dbReference>
<dbReference type="GO" id="GO:0008270">
    <property type="term" value="F:zinc ion binding"/>
    <property type="evidence" value="ECO:0007669"/>
    <property type="project" value="UniProtKB-KW"/>
</dbReference>
<dbReference type="GO" id="GO:0004843">
    <property type="term" value="F:cysteine-type deubiquitinase activity"/>
    <property type="evidence" value="ECO:0007669"/>
    <property type="project" value="UniProtKB-UniRule"/>
</dbReference>
<dbReference type="InterPro" id="IPR050185">
    <property type="entry name" value="Ub_carboxyl-term_hydrolase"/>
</dbReference>
<gene>
    <name evidence="19" type="ORF">HNY73_019334</name>
</gene>
<dbReference type="PROSITE" id="PS00972">
    <property type="entry name" value="USP_1"/>
    <property type="match status" value="1"/>
</dbReference>
<feature type="domain" description="USP" evidence="17">
    <location>
        <begin position="158"/>
        <end position="498"/>
    </location>
</feature>
<evidence type="ECO:0000256" key="14">
    <source>
        <dbReference type="PROSITE-ProRule" id="PRU00502"/>
    </source>
</evidence>
<dbReference type="Proteomes" id="UP000807504">
    <property type="component" value="Unassembled WGS sequence"/>
</dbReference>
<evidence type="ECO:0000256" key="4">
    <source>
        <dbReference type="ARBA" id="ARBA00022723"/>
    </source>
</evidence>
<evidence type="ECO:0000313" key="19">
    <source>
        <dbReference type="EMBL" id="KAF8771980.1"/>
    </source>
</evidence>
<sequence length="533" mass="61354">MSTHFCEHIQRYKTDEGLTTYHIIQAYFVACVAPNARKKKAADAYCHECKTRANRIHACLSCVFFGCFDEDHMKNHVLANNHGISIDIKNGQIFCYKCNDFIYDEAFETIALQYKKRAVKVKDSETPLPWEPKHYEIQVLKENNGLKRISEDSSIGLRGLLNLGNTCFMNCILQVLVHTPLLRDYFLSDKHTCLLKDSSECIVCEMYIIFQEFYSGRSEPHVPHKLVYLIWKFAKYLIGFDQQDAHEFLGAILGGLHAHARGEETDEQLYHIVSDCDCIVDQVFAGFYQSDVSCSMCSYVSTAIEPFRDISLDLDGTKLHKNGINPNPESLFDCLKRYTHNEVLHNTPCSHCQSYETTSKQLTIRELPVVLCFHLKRLAADSGKKECNKNSTHVMFPETLDMLPFMSLQCGEQKNLTNGNHSKDVHHSDDDHNLEPTKTLFSLFGVVSHKGDQAGGHYIAYIRQYRDRWYLCDDDVIMRSSLKEVLDSEGYLLFYHKQVIEYVKMPPEITRQQQNVTEQKETEQNISAEQKTV</sequence>
<reference evidence="19" key="2">
    <citation type="submission" date="2020-06" db="EMBL/GenBank/DDBJ databases">
        <authorList>
            <person name="Sheffer M."/>
        </authorList>
    </citation>
    <scope>NUCLEOTIDE SEQUENCE</scope>
</reference>
<dbReference type="PANTHER" id="PTHR21646">
    <property type="entry name" value="UBIQUITIN CARBOXYL-TERMINAL HYDROLASE"/>
    <property type="match status" value="1"/>
</dbReference>
<evidence type="ECO:0000313" key="20">
    <source>
        <dbReference type="Proteomes" id="UP000807504"/>
    </source>
</evidence>
<dbReference type="InterPro" id="IPR018200">
    <property type="entry name" value="USP_CS"/>
</dbReference>
<name>A0A8T0EH60_ARGBR</name>
<dbReference type="OMA" id="TEKHIHE"/>